<gene>
    <name evidence="1" type="ORF">ABXS69_08515</name>
</gene>
<reference evidence="1" key="1">
    <citation type="submission" date="2024-05" db="EMBL/GenBank/DDBJ databases">
        <title>Draft genome assemblies of 36 bacteria isolated from hibernating arctic ground squirrels.</title>
        <authorList>
            <person name="McKee H."/>
            <person name="Mullen L."/>
            <person name="Drown D.M."/>
            <person name="Duddleston K.N."/>
        </authorList>
    </citation>
    <scope>NUCLEOTIDE SEQUENCE</scope>
    <source>
        <strain evidence="1">AR004</strain>
    </source>
</reference>
<dbReference type="EMBL" id="CP159989">
    <property type="protein sequence ID" value="XCP82004.1"/>
    <property type="molecule type" value="Genomic_DNA"/>
</dbReference>
<protein>
    <recommendedName>
        <fullName evidence="2">AAA family ATPase</fullName>
    </recommendedName>
</protein>
<evidence type="ECO:0008006" key="2">
    <source>
        <dbReference type="Google" id="ProtNLM"/>
    </source>
</evidence>
<dbReference type="AlphaFoldDB" id="A0AAU8MYF3"/>
<dbReference type="SUPFAM" id="SSF52540">
    <property type="entry name" value="P-loop containing nucleoside triphosphate hydrolases"/>
    <property type="match status" value="1"/>
</dbReference>
<sequence>MSVSSRSSAHRLRLLDYWWLLELFSPQQVPKRTRPAAPGDWSQVIEWMPGQPLPWETLVPVVSDGKRFVWRHTLYLGVYDLENAYQYLHRAFTNDRDAFDERPGGISACAGVQVDGDGQLVPGSAVLSTSLWAVARLAARSQRPSSSWITEFDAAAHRFAEMADCGEASPSALTAVAHRVSGIDAVDELASERVVIKSDRVRDREAGQVDTDFLNSFFLSDLATVREDIRAGRCPVALASYLTESGPHGSAPAADARTDVMKDDDDVNAGVGAHRIPAGRWSSAPQHTLALRQQLAVNQALDDLAPTHGLMGVNGPPGTGKTTMLRDIVAGNVVERARRLAALERAEDAFVGQPLRWIAGKYERVVHRLREELTGFEMVVASANNKAVENVSAEIPGAGAIDERWRGRTDYFSDIASALLTASANGGEDDDGGP</sequence>
<evidence type="ECO:0000313" key="1">
    <source>
        <dbReference type="EMBL" id="XCP82004.1"/>
    </source>
</evidence>
<name>A0AAU8MYF3_9ACTO</name>
<dbReference type="RefSeq" id="WP_366180255.1">
    <property type="nucleotide sequence ID" value="NZ_CP159989.1"/>
</dbReference>
<dbReference type="InterPro" id="IPR027417">
    <property type="entry name" value="P-loop_NTPase"/>
</dbReference>
<organism evidence="1">
    <name type="scientific">Actinomyces timonensis</name>
    <dbReference type="NCBI Taxonomy" id="1288391"/>
    <lineage>
        <taxon>Bacteria</taxon>
        <taxon>Bacillati</taxon>
        <taxon>Actinomycetota</taxon>
        <taxon>Actinomycetes</taxon>
        <taxon>Actinomycetales</taxon>
        <taxon>Actinomycetaceae</taxon>
        <taxon>Actinomyces</taxon>
    </lineage>
</organism>
<dbReference type="Gene3D" id="3.40.50.300">
    <property type="entry name" value="P-loop containing nucleotide triphosphate hydrolases"/>
    <property type="match status" value="1"/>
</dbReference>
<proteinExistence type="predicted"/>
<accession>A0AAU8MYF3</accession>